<dbReference type="EMBL" id="LSSM01000820">
    <property type="protein sequence ID" value="OMJ27808.1"/>
    <property type="molecule type" value="Genomic_DNA"/>
</dbReference>
<organism evidence="1 2">
    <name type="scientific">Smittium culicis</name>
    <dbReference type="NCBI Taxonomy" id="133412"/>
    <lineage>
        <taxon>Eukaryota</taxon>
        <taxon>Fungi</taxon>
        <taxon>Fungi incertae sedis</taxon>
        <taxon>Zoopagomycota</taxon>
        <taxon>Kickxellomycotina</taxon>
        <taxon>Harpellomycetes</taxon>
        <taxon>Harpellales</taxon>
        <taxon>Legeriomycetaceae</taxon>
        <taxon>Smittium</taxon>
    </lineage>
</organism>
<gene>
    <name evidence="1" type="ORF">AYI69_g2750</name>
</gene>
<proteinExistence type="predicted"/>
<dbReference type="GO" id="GO:0006206">
    <property type="term" value="P:pyrimidine nucleobase metabolic process"/>
    <property type="evidence" value="ECO:0007669"/>
    <property type="project" value="TreeGrafter"/>
</dbReference>
<dbReference type="InterPro" id="IPR052791">
    <property type="entry name" value="SSM1_domain"/>
</dbReference>
<evidence type="ECO:0008006" key="3">
    <source>
        <dbReference type="Google" id="ProtNLM"/>
    </source>
</evidence>
<dbReference type="GO" id="GO:0009166">
    <property type="term" value="P:nucleotide catabolic process"/>
    <property type="evidence" value="ECO:0007669"/>
    <property type="project" value="TreeGrafter"/>
</dbReference>
<protein>
    <recommendedName>
        <fullName evidence="3">Suppressor of disruption of TFIIS</fullName>
    </recommendedName>
</protein>
<reference evidence="2" key="1">
    <citation type="submission" date="2017-01" db="EMBL/GenBank/DDBJ databases">
        <authorList>
            <person name="Wang Y."/>
            <person name="White M."/>
            <person name="Kvist S."/>
            <person name="Moncalvo J.-M."/>
        </authorList>
    </citation>
    <scope>NUCLEOTIDE SEQUENCE [LARGE SCALE GENOMIC DNA]</scope>
    <source>
        <strain evidence="2">ID-206-W2</strain>
    </source>
</reference>
<evidence type="ECO:0000313" key="1">
    <source>
        <dbReference type="EMBL" id="OMJ27808.1"/>
    </source>
</evidence>
<dbReference type="GO" id="GO:0008252">
    <property type="term" value="F:nucleotidase activity"/>
    <property type="evidence" value="ECO:0007669"/>
    <property type="project" value="TreeGrafter"/>
</dbReference>
<sequence>MSSNRTIANGEKKVMFFDIDNCLYHKNSGIEKHMKIRIYAYGKQIGIPEDKVVNLIESYNKDYGLAIRGYVLHHEVDPVEYGNPFRFNVATINRNK</sequence>
<dbReference type="Proteomes" id="UP000187429">
    <property type="component" value="Unassembled WGS sequence"/>
</dbReference>
<name>A0A1R1YLN8_9FUNG</name>
<keyword evidence="2" id="KW-1185">Reference proteome</keyword>
<accession>A0A1R1YLN8</accession>
<dbReference type="PANTHER" id="PTHR47438">
    <property type="entry name" value="PHOSPHATE METABOLISM PROTEIN 8-RELATED"/>
    <property type="match status" value="1"/>
</dbReference>
<dbReference type="Gene3D" id="1.10.150.450">
    <property type="match status" value="1"/>
</dbReference>
<dbReference type="PANTHER" id="PTHR47438:SF1">
    <property type="entry name" value="PHOSPHATE METABOLISM PROTEIN 8-RELATED"/>
    <property type="match status" value="1"/>
</dbReference>
<dbReference type="AlphaFoldDB" id="A0A1R1YLN8"/>
<evidence type="ECO:0000313" key="2">
    <source>
        <dbReference type="Proteomes" id="UP000187429"/>
    </source>
</evidence>
<dbReference type="OrthoDB" id="1065058at2759"/>
<comment type="caution">
    <text evidence="1">The sequence shown here is derived from an EMBL/GenBank/DDBJ whole genome shotgun (WGS) entry which is preliminary data.</text>
</comment>